<sequence>MLEKYHEQFVVNTKERTCTCRKWDLISIPCNDVVVALYDMTGHVEEVRQAYDWVDLCYCLGHGRKCKPSRLIQLMEGIYGQCLMACPHYPSNTTK</sequence>
<feature type="domain" description="SWIM-type" evidence="2">
    <location>
        <begin position="9"/>
        <end position="41"/>
    </location>
</feature>
<dbReference type="EMBL" id="NBSK02000008">
    <property type="protein sequence ID" value="KAJ0193377.1"/>
    <property type="molecule type" value="Genomic_DNA"/>
</dbReference>
<comment type="caution">
    <text evidence="3">The sequence shown here is derived from an EMBL/GenBank/DDBJ whole genome shotgun (WGS) entry which is preliminary data.</text>
</comment>
<evidence type="ECO:0000259" key="2">
    <source>
        <dbReference type="PROSITE" id="PS50966"/>
    </source>
</evidence>
<dbReference type="InterPro" id="IPR007527">
    <property type="entry name" value="Znf_SWIM"/>
</dbReference>
<evidence type="ECO:0000313" key="4">
    <source>
        <dbReference type="Proteomes" id="UP000235145"/>
    </source>
</evidence>
<accession>A0A9R1UUM5</accession>
<dbReference type="AlphaFoldDB" id="A0A9R1UUM5"/>
<dbReference type="PROSITE" id="PS50966">
    <property type="entry name" value="ZF_SWIM"/>
    <property type="match status" value="1"/>
</dbReference>
<keyword evidence="4" id="KW-1185">Reference proteome</keyword>
<keyword evidence="1" id="KW-0479">Metal-binding</keyword>
<name>A0A9R1UUM5_LACSA</name>
<organism evidence="3 4">
    <name type="scientific">Lactuca sativa</name>
    <name type="common">Garden lettuce</name>
    <dbReference type="NCBI Taxonomy" id="4236"/>
    <lineage>
        <taxon>Eukaryota</taxon>
        <taxon>Viridiplantae</taxon>
        <taxon>Streptophyta</taxon>
        <taxon>Embryophyta</taxon>
        <taxon>Tracheophyta</taxon>
        <taxon>Spermatophyta</taxon>
        <taxon>Magnoliopsida</taxon>
        <taxon>eudicotyledons</taxon>
        <taxon>Gunneridae</taxon>
        <taxon>Pentapetalae</taxon>
        <taxon>asterids</taxon>
        <taxon>campanulids</taxon>
        <taxon>Asterales</taxon>
        <taxon>Asteraceae</taxon>
        <taxon>Cichorioideae</taxon>
        <taxon>Cichorieae</taxon>
        <taxon>Lactucinae</taxon>
        <taxon>Lactuca</taxon>
    </lineage>
</organism>
<protein>
    <recommendedName>
        <fullName evidence="2">SWIM-type domain-containing protein</fullName>
    </recommendedName>
</protein>
<keyword evidence="1" id="KW-0863">Zinc-finger</keyword>
<reference evidence="3 4" key="1">
    <citation type="journal article" date="2017" name="Nat. Commun.">
        <title>Genome assembly with in vitro proximity ligation data and whole-genome triplication in lettuce.</title>
        <authorList>
            <person name="Reyes-Chin-Wo S."/>
            <person name="Wang Z."/>
            <person name="Yang X."/>
            <person name="Kozik A."/>
            <person name="Arikit S."/>
            <person name="Song C."/>
            <person name="Xia L."/>
            <person name="Froenicke L."/>
            <person name="Lavelle D.O."/>
            <person name="Truco M.J."/>
            <person name="Xia R."/>
            <person name="Zhu S."/>
            <person name="Xu C."/>
            <person name="Xu H."/>
            <person name="Xu X."/>
            <person name="Cox K."/>
            <person name="Korf I."/>
            <person name="Meyers B.C."/>
            <person name="Michelmore R.W."/>
        </authorList>
    </citation>
    <scope>NUCLEOTIDE SEQUENCE [LARGE SCALE GENOMIC DNA]</scope>
    <source>
        <strain evidence="4">cv. Salinas</strain>
        <tissue evidence="3">Seedlings</tissue>
    </source>
</reference>
<dbReference type="GO" id="GO:0008270">
    <property type="term" value="F:zinc ion binding"/>
    <property type="evidence" value="ECO:0007669"/>
    <property type="project" value="UniProtKB-KW"/>
</dbReference>
<dbReference type="Proteomes" id="UP000235145">
    <property type="component" value="Unassembled WGS sequence"/>
</dbReference>
<evidence type="ECO:0000313" key="3">
    <source>
        <dbReference type="EMBL" id="KAJ0193377.1"/>
    </source>
</evidence>
<gene>
    <name evidence="3" type="ORF">LSAT_V11C800440840</name>
</gene>
<evidence type="ECO:0000256" key="1">
    <source>
        <dbReference type="PROSITE-ProRule" id="PRU00325"/>
    </source>
</evidence>
<keyword evidence="1" id="KW-0862">Zinc</keyword>
<proteinExistence type="predicted"/>